<reference evidence="3" key="1">
    <citation type="submission" date="2024-02" db="UniProtKB">
        <authorList>
            <consortium name="WormBaseParasite"/>
        </authorList>
    </citation>
    <scope>IDENTIFICATION</scope>
</reference>
<protein>
    <submittedName>
        <fullName evidence="3">Uncharacterized protein</fullName>
    </submittedName>
</protein>
<accession>A0AAF3EZ75</accession>
<sequence>MFSKIFSILLVITPLWTSPTPPTGNVPVTPEINPGPTTNACECPVIPDLQSLECILDWISHVNILKKETKTVNGTTFNQFSIQHLQIFKGVDLPNVLIVPEGPCGLELEADVQYLLSGLLTGESNLYAGLCLQILNGVVSPVWTLVDEGLIVQLLNLVGNLVCNLLEGLLGPILDELITIPSLLNGITKGGLTGDL</sequence>
<keyword evidence="1" id="KW-0732">Signal</keyword>
<evidence type="ECO:0000313" key="2">
    <source>
        <dbReference type="Proteomes" id="UP000887575"/>
    </source>
</evidence>
<feature type="signal peptide" evidence="1">
    <location>
        <begin position="1"/>
        <end position="17"/>
    </location>
</feature>
<organism evidence="2 3">
    <name type="scientific">Mesorhabditis belari</name>
    <dbReference type="NCBI Taxonomy" id="2138241"/>
    <lineage>
        <taxon>Eukaryota</taxon>
        <taxon>Metazoa</taxon>
        <taxon>Ecdysozoa</taxon>
        <taxon>Nematoda</taxon>
        <taxon>Chromadorea</taxon>
        <taxon>Rhabditida</taxon>
        <taxon>Rhabditina</taxon>
        <taxon>Rhabditomorpha</taxon>
        <taxon>Rhabditoidea</taxon>
        <taxon>Rhabditidae</taxon>
        <taxon>Mesorhabditinae</taxon>
        <taxon>Mesorhabditis</taxon>
    </lineage>
</organism>
<dbReference type="Gene3D" id="2.40.50.120">
    <property type="match status" value="1"/>
</dbReference>
<dbReference type="WBParaSite" id="MBELARI_LOCUS19495">
    <property type="protein sequence ID" value="MBELARI_LOCUS19495"/>
    <property type="gene ID" value="MBELARI_LOCUS19495"/>
</dbReference>
<proteinExistence type="predicted"/>
<dbReference type="Proteomes" id="UP000887575">
    <property type="component" value="Unassembled WGS sequence"/>
</dbReference>
<dbReference type="InterPro" id="IPR008993">
    <property type="entry name" value="TIMP-like_OB-fold"/>
</dbReference>
<dbReference type="SUPFAM" id="SSF50242">
    <property type="entry name" value="TIMP-like"/>
    <property type="match status" value="1"/>
</dbReference>
<name>A0AAF3EZ75_9BILA</name>
<dbReference type="AlphaFoldDB" id="A0AAF3EZ75"/>
<feature type="chain" id="PRO_5042113641" evidence="1">
    <location>
        <begin position="18"/>
        <end position="196"/>
    </location>
</feature>
<evidence type="ECO:0000313" key="3">
    <source>
        <dbReference type="WBParaSite" id="MBELARI_LOCUS19495"/>
    </source>
</evidence>
<keyword evidence="2" id="KW-1185">Reference proteome</keyword>
<evidence type="ECO:0000256" key="1">
    <source>
        <dbReference type="SAM" id="SignalP"/>
    </source>
</evidence>